<gene>
    <name evidence="2" type="ORF">ACCQ40_03670</name>
</gene>
<proteinExistence type="predicted"/>
<dbReference type="PROSITE" id="PS51257">
    <property type="entry name" value="PROKAR_LIPOPROTEIN"/>
    <property type="match status" value="1"/>
</dbReference>
<sequence>MKKKIITGMLLAISLFITACSSNENSEAEEKILKVAVSEDTTTLETDTVMMTMLKISYSKFMIL</sequence>
<evidence type="ECO:0000313" key="3">
    <source>
        <dbReference type="Proteomes" id="UP001638015"/>
    </source>
</evidence>
<protein>
    <submittedName>
        <fullName evidence="2">Uncharacterized protein</fullName>
    </submittedName>
</protein>
<dbReference type="EMBL" id="JBGMEH010000003">
    <property type="protein sequence ID" value="MFO3715889.1"/>
    <property type="molecule type" value="Genomic_DNA"/>
</dbReference>
<keyword evidence="1" id="KW-0732">Signal</keyword>
<feature type="signal peptide" evidence="1">
    <location>
        <begin position="1"/>
        <end position="19"/>
    </location>
</feature>
<evidence type="ECO:0000256" key="1">
    <source>
        <dbReference type="SAM" id="SignalP"/>
    </source>
</evidence>
<dbReference type="Proteomes" id="UP001638015">
    <property type="component" value="Unassembled WGS sequence"/>
</dbReference>
<reference evidence="2 3" key="1">
    <citation type="journal article" date="2025" name="Anaerobe">
        <title>Description of Anaerococcus kampingiae sp. nov., Anaerococcus groningensis sp. nov., Anaerococcus martiniensis sp. nov., and Anaerococcus cruorum sp. nov., isolated from human clinical specimens.</title>
        <authorList>
            <person name="Boiten K.E."/>
            <person name="Meijer J."/>
            <person name="van Wezel E.M."/>
            <person name="Veloo A.C.M."/>
        </authorList>
    </citation>
    <scope>NUCLEOTIDE SEQUENCE [LARGE SCALE GENOMIC DNA]</scope>
    <source>
        <strain evidence="2 3">ENR1039</strain>
    </source>
</reference>
<keyword evidence="3" id="KW-1185">Reference proteome</keyword>
<organism evidence="2 3">
    <name type="scientific">Anaerococcus cruorum</name>
    <dbReference type="NCBI Taxonomy" id="3115617"/>
    <lineage>
        <taxon>Bacteria</taxon>
        <taxon>Bacillati</taxon>
        <taxon>Bacillota</taxon>
        <taxon>Tissierellia</taxon>
        <taxon>Tissierellales</taxon>
        <taxon>Peptoniphilaceae</taxon>
        <taxon>Anaerococcus</taxon>
    </lineage>
</organism>
<evidence type="ECO:0000313" key="2">
    <source>
        <dbReference type="EMBL" id="MFO3715889.1"/>
    </source>
</evidence>
<feature type="chain" id="PRO_5046914478" evidence="1">
    <location>
        <begin position="20"/>
        <end position="64"/>
    </location>
</feature>
<dbReference type="RefSeq" id="WP_410032644.1">
    <property type="nucleotide sequence ID" value="NZ_JBGMEH010000003.1"/>
</dbReference>
<name>A0ABW9MVS4_9FIRM</name>
<comment type="caution">
    <text evidence="2">The sequence shown here is derived from an EMBL/GenBank/DDBJ whole genome shotgun (WGS) entry which is preliminary data.</text>
</comment>
<accession>A0ABW9MVS4</accession>